<name>A0A5M8Q4C1_9LECA</name>
<evidence type="ECO:0000256" key="7">
    <source>
        <dbReference type="SAM" id="MobiDB-lite"/>
    </source>
</evidence>
<dbReference type="CDD" id="cd07106">
    <property type="entry name" value="ALDH_AldA-AAD23400"/>
    <property type="match status" value="1"/>
</dbReference>
<accession>A0A5M8Q4C1</accession>
<dbReference type="InterPro" id="IPR029510">
    <property type="entry name" value="Ald_DH_CS_GLU"/>
</dbReference>
<evidence type="ECO:0000256" key="2">
    <source>
        <dbReference type="ARBA" id="ARBA00023002"/>
    </source>
</evidence>
<gene>
    <name evidence="9" type="ORF">FRX48_00579</name>
</gene>
<dbReference type="PANTHER" id="PTHR11699">
    <property type="entry name" value="ALDEHYDE DEHYDROGENASE-RELATED"/>
    <property type="match status" value="1"/>
</dbReference>
<keyword evidence="2 6" id="KW-0560">Oxidoreductase</keyword>
<dbReference type="Gene3D" id="3.40.309.10">
    <property type="entry name" value="Aldehyde Dehydrogenase, Chain A, domain 2"/>
    <property type="match status" value="1"/>
</dbReference>
<sequence length="510" mass="54702">MAASQRLHAVTGHLQTPSVMSPSASSQSNGASSQSSGTISFTSFSNIVNGKPRGSKSQYHGVSPATKEELWPVPIATEQDVEDAVEAAAAAFPAWKNTPFDKRCELVGKLSDLFMHYEQEFTELLMAETGKPKRFANGEVKSGEDWFQHHVALKLPEERIEDDDKAITTKYVPLGIVGAIVAWNFPLALAVGKIAPALVTGNCIIVKPSPFTPYTALKLVEIVQSILPPGVVQALGGDEKLGPWIVSHPGIQKISFTGSIATGKKIMAEAAKTLKRVTLELGGNDASIICADVDIEKVAPQVAFGAFANSGQVCVATKRIYIHESIYEPFVKAMVKFTASLKVGTAEEEGVMLGPIQNQMQYEKVTQFFEDSKKNGYKFAAGPDVVESSKGFFIQPTIIDNPPNDSRIITEEPFGPIVPCQPWTSEPEVIARANATNTGLGACVWSKDVARAVRIAAQLEAGSVFVNSSEKPVPQAVFGGHKESGIGGEWGSTGLLAFCNAQVLHVYKDK</sequence>
<comment type="similarity">
    <text evidence="1 6">Belongs to the aldehyde dehydrogenase family.</text>
</comment>
<dbReference type="Pfam" id="PF00171">
    <property type="entry name" value="Aldedh"/>
    <property type="match status" value="1"/>
</dbReference>
<organism evidence="9 10">
    <name type="scientific">Lasallia pustulata</name>
    <dbReference type="NCBI Taxonomy" id="136370"/>
    <lineage>
        <taxon>Eukaryota</taxon>
        <taxon>Fungi</taxon>
        <taxon>Dikarya</taxon>
        <taxon>Ascomycota</taxon>
        <taxon>Pezizomycotina</taxon>
        <taxon>Lecanoromycetes</taxon>
        <taxon>OSLEUM clade</taxon>
        <taxon>Umbilicariomycetidae</taxon>
        <taxon>Umbilicariales</taxon>
        <taxon>Umbilicariaceae</taxon>
        <taxon>Lasallia</taxon>
    </lineage>
</organism>
<dbReference type="SUPFAM" id="SSF53720">
    <property type="entry name" value="ALDH-like"/>
    <property type="match status" value="1"/>
</dbReference>
<evidence type="ECO:0000256" key="4">
    <source>
        <dbReference type="ARBA" id="ARBA00049194"/>
    </source>
</evidence>
<dbReference type="AlphaFoldDB" id="A0A5M8Q4C1"/>
<feature type="compositionally biased region" description="Low complexity" evidence="7">
    <location>
        <begin position="18"/>
        <end position="37"/>
    </location>
</feature>
<feature type="domain" description="Aldehyde dehydrogenase" evidence="8">
    <location>
        <begin position="57"/>
        <end position="502"/>
    </location>
</feature>
<dbReference type="OrthoDB" id="310895at2759"/>
<dbReference type="EMBL" id="VXIT01000001">
    <property type="protein sequence ID" value="KAA6415861.1"/>
    <property type="molecule type" value="Genomic_DNA"/>
</dbReference>
<evidence type="ECO:0000313" key="10">
    <source>
        <dbReference type="Proteomes" id="UP000324767"/>
    </source>
</evidence>
<feature type="active site" evidence="5">
    <location>
        <position position="280"/>
    </location>
</feature>
<proteinExistence type="inferred from homology"/>
<dbReference type="PROSITE" id="PS00070">
    <property type="entry name" value="ALDEHYDE_DEHYDR_CYS"/>
    <property type="match status" value="1"/>
</dbReference>
<dbReference type="PROSITE" id="PS00687">
    <property type="entry name" value="ALDEHYDE_DEHYDR_GLU"/>
    <property type="match status" value="1"/>
</dbReference>
<evidence type="ECO:0000256" key="3">
    <source>
        <dbReference type="ARBA" id="ARBA00024226"/>
    </source>
</evidence>
<dbReference type="EC" id="1.2.1.3" evidence="3"/>
<evidence type="ECO:0000256" key="1">
    <source>
        <dbReference type="ARBA" id="ARBA00009986"/>
    </source>
</evidence>
<comment type="caution">
    <text evidence="9">The sequence shown here is derived from an EMBL/GenBank/DDBJ whole genome shotgun (WGS) entry which is preliminary data.</text>
</comment>
<protein>
    <recommendedName>
        <fullName evidence="3">aldehyde dehydrogenase (NAD(+))</fullName>
        <ecNumber evidence="3">1.2.1.3</ecNumber>
    </recommendedName>
</protein>
<dbReference type="InterPro" id="IPR016162">
    <property type="entry name" value="Ald_DH_N"/>
</dbReference>
<dbReference type="GO" id="GO:0004029">
    <property type="term" value="F:aldehyde dehydrogenase (NAD+) activity"/>
    <property type="evidence" value="ECO:0007669"/>
    <property type="project" value="UniProtKB-EC"/>
</dbReference>
<feature type="region of interest" description="Disordered" evidence="7">
    <location>
        <begin position="1"/>
        <end position="37"/>
    </location>
</feature>
<evidence type="ECO:0000259" key="8">
    <source>
        <dbReference type="Pfam" id="PF00171"/>
    </source>
</evidence>
<dbReference type="FunFam" id="3.40.309.10:FF:000009">
    <property type="entry name" value="Aldehyde dehydrogenase A"/>
    <property type="match status" value="1"/>
</dbReference>
<dbReference type="InterPro" id="IPR016163">
    <property type="entry name" value="Ald_DH_C"/>
</dbReference>
<evidence type="ECO:0000256" key="6">
    <source>
        <dbReference type="RuleBase" id="RU003345"/>
    </source>
</evidence>
<dbReference type="Proteomes" id="UP000324767">
    <property type="component" value="Unassembled WGS sequence"/>
</dbReference>
<dbReference type="FunFam" id="3.40.605.10:FF:000007">
    <property type="entry name" value="NAD/NADP-dependent betaine aldehyde dehydrogenase"/>
    <property type="match status" value="1"/>
</dbReference>
<dbReference type="InterPro" id="IPR016161">
    <property type="entry name" value="Ald_DH/histidinol_DH"/>
</dbReference>
<dbReference type="InterPro" id="IPR015590">
    <property type="entry name" value="Aldehyde_DH_dom"/>
</dbReference>
<evidence type="ECO:0000256" key="5">
    <source>
        <dbReference type="PROSITE-ProRule" id="PRU10007"/>
    </source>
</evidence>
<reference evidence="9 10" key="1">
    <citation type="submission" date="2019-09" db="EMBL/GenBank/DDBJ databases">
        <title>The hologenome of the rock-dwelling lichen Lasallia pustulata.</title>
        <authorList>
            <person name="Greshake Tzovaras B."/>
            <person name="Segers F."/>
            <person name="Bicker A."/>
            <person name="Dal Grande F."/>
            <person name="Otte J."/>
            <person name="Hankeln T."/>
            <person name="Schmitt I."/>
            <person name="Ebersberger I."/>
        </authorList>
    </citation>
    <scope>NUCLEOTIDE SEQUENCE [LARGE SCALE GENOMIC DNA]</scope>
    <source>
        <strain evidence="9">A1-1</strain>
    </source>
</reference>
<dbReference type="Gene3D" id="3.40.605.10">
    <property type="entry name" value="Aldehyde Dehydrogenase, Chain A, domain 1"/>
    <property type="match status" value="1"/>
</dbReference>
<dbReference type="InterPro" id="IPR016160">
    <property type="entry name" value="Ald_DH_CS_CYS"/>
</dbReference>
<dbReference type="InterPro" id="IPR044086">
    <property type="entry name" value="LUC3-like"/>
</dbReference>
<evidence type="ECO:0000313" key="9">
    <source>
        <dbReference type="EMBL" id="KAA6415861.1"/>
    </source>
</evidence>
<comment type="catalytic activity">
    <reaction evidence="4">
        <text>an aldehyde + NAD(+) + H2O = a carboxylate + NADH + 2 H(+)</text>
        <dbReference type="Rhea" id="RHEA:16185"/>
        <dbReference type="ChEBI" id="CHEBI:15377"/>
        <dbReference type="ChEBI" id="CHEBI:15378"/>
        <dbReference type="ChEBI" id="CHEBI:17478"/>
        <dbReference type="ChEBI" id="CHEBI:29067"/>
        <dbReference type="ChEBI" id="CHEBI:57540"/>
        <dbReference type="ChEBI" id="CHEBI:57945"/>
        <dbReference type="EC" id="1.2.1.3"/>
    </reaction>
</comment>